<dbReference type="AlphaFoldDB" id="A0A564TM49"/>
<proteinExistence type="predicted"/>
<keyword evidence="1" id="KW-0472">Membrane</keyword>
<feature type="transmembrane region" description="Helical" evidence="1">
    <location>
        <begin position="12"/>
        <end position="31"/>
    </location>
</feature>
<keyword evidence="1" id="KW-1133">Transmembrane helix</keyword>
<evidence type="ECO:0000256" key="1">
    <source>
        <dbReference type="SAM" id="Phobius"/>
    </source>
</evidence>
<dbReference type="EMBL" id="CABHNJ010000032">
    <property type="protein sequence ID" value="VUX08290.1"/>
    <property type="molecule type" value="Genomic_DNA"/>
</dbReference>
<accession>A0A564TM49</accession>
<dbReference type="RefSeq" id="WP_181950405.1">
    <property type="nucleotide sequence ID" value="NZ_CABHNJ010000032.1"/>
</dbReference>
<name>A0A564TM49_STRVE</name>
<organism evidence="2 3">
    <name type="scientific">Streptococcus vestibularis</name>
    <dbReference type="NCBI Taxonomy" id="1343"/>
    <lineage>
        <taxon>Bacteria</taxon>
        <taxon>Bacillati</taxon>
        <taxon>Bacillota</taxon>
        <taxon>Bacilli</taxon>
        <taxon>Lactobacillales</taxon>
        <taxon>Streptococcaceae</taxon>
        <taxon>Streptococcus</taxon>
    </lineage>
</organism>
<evidence type="ECO:0000313" key="3">
    <source>
        <dbReference type="Proteomes" id="UP000380217"/>
    </source>
</evidence>
<gene>
    <name evidence="2" type="ORF">SSSS39_00007</name>
</gene>
<protein>
    <submittedName>
        <fullName evidence="2">Uncharacterized protein</fullName>
    </submittedName>
</protein>
<evidence type="ECO:0000313" key="2">
    <source>
        <dbReference type="EMBL" id="VUX08290.1"/>
    </source>
</evidence>
<sequence>MSDILHYIAEYPFYSLFLLGIVVLAFDLAPFSSSSTENKRSAIINKHYNDTFKK</sequence>
<dbReference type="Proteomes" id="UP000380217">
    <property type="component" value="Unassembled WGS sequence"/>
</dbReference>
<keyword evidence="1" id="KW-0812">Transmembrane</keyword>
<reference evidence="2 3" key="1">
    <citation type="submission" date="2019-07" db="EMBL/GenBank/DDBJ databases">
        <authorList>
            <person name="Hibberd C M."/>
            <person name="Gehrig L. J."/>
            <person name="Chang H.-W."/>
            <person name="Venkatesh S."/>
        </authorList>
    </citation>
    <scope>NUCLEOTIDE SEQUENCE [LARGE SCALE GENOMIC DNA]</scope>
    <source>
        <strain evidence="2">Streptococcus_salivarius_SS_Bg39</strain>
    </source>
</reference>